<dbReference type="Pfam" id="PF17390">
    <property type="entry name" value="Bac_rhamnosid_C"/>
    <property type="match status" value="1"/>
</dbReference>
<evidence type="ECO:0000256" key="2">
    <source>
        <dbReference type="ARBA" id="ARBA00012652"/>
    </source>
</evidence>
<dbReference type="Pfam" id="PF17389">
    <property type="entry name" value="Bac_rhamnosid6H"/>
    <property type="match status" value="1"/>
</dbReference>
<dbReference type="Pfam" id="PF05592">
    <property type="entry name" value="Bac_rhamnosid"/>
    <property type="match status" value="1"/>
</dbReference>
<dbReference type="Gene3D" id="2.60.420.10">
    <property type="entry name" value="Maltose phosphorylase, domain 3"/>
    <property type="match status" value="1"/>
</dbReference>
<feature type="domain" description="Alpha-L-rhamnosidase six-hairpin glycosidase" evidence="6">
    <location>
        <begin position="301"/>
        <end position="646"/>
    </location>
</feature>
<dbReference type="InterPro" id="IPR012341">
    <property type="entry name" value="6hp_glycosidase-like_sf"/>
</dbReference>
<proteinExistence type="predicted"/>
<name>A0A9D1H4K7_9FIRM</name>
<dbReference type="AlphaFoldDB" id="A0A9D1H4K7"/>
<protein>
    <recommendedName>
        <fullName evidence="2">alpha-L-rhamnosidase</fullName>
        <ecNumber evidence="2">3.2.1.40</ecNumber>
    </recommendedName>
</protein>
<feature type="domain" description="Bacterial alpha-L-rhamnosidase N-terminal" evidence="5">
    <location>
        <begin position="31"/>
        <end position="167"/>
    </location>
</feature>
<feature type="domain" description="Alpha-L-rhamnosidase C-terminal" evidence="7">
    <location>
        <begin position="649"/>
        <end position="723"/>
    </location>
</feature>
<accession>A0A9D1H4K7</accession>
<dbReference type="Proteomes" id="UP000824165">
    <property type="component" value="Unassembled WGS sequence"/>
</dbReference>
<organism evidence="8 9">
    <name type="scientific">Candidatus Ornithomonoglobus intestinigallinarum</name>
    <dbReference type="NCBI Taxonomy" id="2840894"/>
    <lineage>
        <taxon>Bacteria</taxon>
        <taxon>Bacillati</taxon>
        <taxon>Bacillota</taxon>
        <taxon>Clostridia</taxon>
        <taxon>Candidatus Ornithomonoglobus</taxon>
    </lineage>
</organism>
<dbReference type="PANTHER" id="PTHR33307">
    <property type="entry name" value="ALPHA-RHAMNOSIDASE (EUROFUNG)"/>
    <property type="match status" value="1"/>
</dbReference>
<evidence type="ECO:0000259" key="6">
    <source>
        <dbReference type="Pfam" id="PF17389"/>
    </source>
</evidence>
<evidence type="ECO:0000313" key="9">
    <source>
        <dbReference type="Proteomes" id="UP000824165"/>
    </source>
</evidence>
<dbReference type="GO" id="GO:0005975">
    <property type="term" value="P:carbohydrate metabolic process"/>
    <property type="evidence" value="ECO:0007669"/>
    <property type="project" value="InterPro"/>
</dbReference>
<dbReference type="InterPro" id="IPR035398">
    <property type="entry name" value="Bac_rhamnosid_C"/>
</dbReference>
<evidence type="ECO:0000259" key="5">
    <source>
        <dbReference type="Pfam" id="PF08531"/>
    </source>
</evidence>
<dbReference type="InterPro" id="IPR035396">
    <property type="entry name" value="Bac_rhamnosid6H"/>
</dbReference>
<comment type="catalytic activity">
    <reaction evidence="1">
        <text>Hydrolysis of terminal non-reducing alpha-L-rhamnose residues in alpha-L-rhamnosides.</text>
        <dbReference type="EC" id="3.2.1.40"/>
    </reaction>
</comment>
<sequence length="739" mass="83235">MNNKASWIKSPVNEEGFCPVFYRRFRINGVVKKALLYASAVGMYTPFINGERVGNELFTPYWTQYDRRIQYQEYDVTAMLRADSELCLVCAEGWAVGVIGYERLKNSFSDHISVIYSLEITYENGETEVIISDENTNVRTCRITFSQIYDGETVDMTAPVRELGAAVCDNVNTKLVPQQGEKVTEHEILRPVKYFVTPKGERVIDFGQNMSGYAAVSVSGKRGGRVTISHAEVLDKDGNFYTENLRGAKQRNTYILSGEGRETFKPMFTWQGFRYIRLDEFPSDEICLDDFKAIAVNSDIKRTGRFVCGNEKINKLYHNIIWGQKSNYIDVPTDCPQRDERLGWTGDAQVFVRTAAINFDIEKFFEKWLADLALTQGENGEVYGIAPLVKLSTPTKVSAAWGDAAVICPWEIYLAYGNKKILEDQFDSMKGWIEYMHSAGSEEFLWLGGDHYGDWLAMDGSEQAGGDDYIGATPQDYIASAFFAYSTKLFVKAGRVLGRDMTKYETLYKNAAAAFKSRFIGGDGLPIPKTQTACVLALHFDLCGDRQKTADYLAEAVRKNGTRLTTGFVGTPYLLHALSDNGYTDIAYDLLFQERFPSWLFSVNHGATTMWEHWDGIREDGTFWSSDMNSYNHYAYGAVFDWIFANTGGIKIMEDGAGYTHIKAAPVPDSRMGFADTSIETRRGLLASRWRIDGDTVHFEFEIPEGTTAEIKLPNGFSETAGKGKYIYTIPLDNSDLPH</sequence>
<comment type="caution">
    <text evidence="8">The sequence shown here is derived from an EMBL/GenBank/DDBJ whole genome shotgun (WGS) entry which is preliminary data.</text>
</comment>
<dbReference type="Gene3D" id="1.50.10.10">
    <property type="match status" value="1"/>
</dbReference>
<feature type="domain" description="Alpha-L-rhamnosidase concanavalin-like" evidence="4">
    <location>
        <begin position="197"/>
        <end position="296"/>
    </location>
</feature>
<dbReference type="InterPro" id="IPR008928">
    <property type="entry name" value="6-hairpin_glycosidase_sf"/>
</dbReference>
<evidence type="ECO:0000256" key="3">
    <source>
        <dbReference type="ARBA" id="ARBA00022801"/>
    </source>
</evidence>
<reference evidence="8" key="2">
    <citation type="journal article" date="2021" name="PeerJ">
        <title>Extensive microbial diversity within the chicken gut microbiome revealed by metagenomics and culture.</title>
        <authorList>
            <person name="Gilroy R."/>
            <person name="Ravi A."/>
            <person name="Getino M."/>
            <person name="Pursley I."/>
            <person name="Horton D.L."/>
            <person name="Alikhan N.F."/>
            <person name="Baker D."/>
            <person name="Gharbi K."/>
            <person name="Hall N."/>
            <person name="Watson M."/>
            <person name="Adriaenssens E.M."/>
            <person name="Foster-Nyarko E."/>
            <person name="Jarju S."/>
            <person name="Secka A."/>
            <person name="Antonio M."/>
            <person name="Oren A."/>
            <person name="Chaudhuri R.R."/>
            <person name="La Ragione R."/>
            <person name="Hildebrand F."/>
            <person name="Pallen M.J."/>
        </authorList>
    </citation>
    <scope>NUCLEOTIDE SEQUENCE</scope>
    <source>
        <strain evidence="8">CHK181-108</strain>
    </source>
</reference>
<dbReference type="EMBL" id="DVLU01000073">
    <property type="protein sequence ID" value="HIT85731.1"/>
    <property type="molecule type" value="Genomic_DNA"/>
</dbReference>
<dbReference type="InterPro" id="IPR016007">
    <property type="entry name" value="Alpha_rhamnosid"/>
</dbReference>
<dbReference type="Gene3D" id="2.60.120.260">
    <property type="entry name" value="Galactose-binding domain-like"/>
    <property type="match status" value="2"/>
</dbReference>
<dbReference type="Pfam" id="PF08531">
    <property type="entry name" value="Bac_rhamnosid_N"/>
    <property type="match status" value="1"/>
</dbReference>
<evidence type="ECO:0000259" key="4">
    <source>
        <dbReference type="Pfam" id="PF05592"/>
    </source>
</evidence>
<dbReference type="InterPro" id="IPR008902">
    <property type="entry name" value="Rhamnosid_concanavalin"/>
</dbReference>
<dbReference type="PANTHER" id="PTHR33307:SF6">
    <property type="entry name" value="ALPHA-RHAMNOSIDASE (EUROFUNG)-RELATED"/>
    <property type="match status" value="1"/>
</dbReference>
<evidence type="ECO:0000256" key="1">
    <source>
        <dbReference type="ARBA" id="ARBA00001445"/>
    </source>
</evidence>
<dbReference type="SUPFAM" id="SSF48208">
    <property type="entry name" value="Six-hairpin glycosidases"/>
    <property type="match status" value="1"/>
</dbReference>
<dbReference type="EC" id="3.2.1.40" evidence="2"/>
<gene>
    <name evidence="8" type="ORF">IAA60_07495</name>
</gene>
<keyword evidence="3 8" id="KW-0378">Hydrolase</keyword>
<evidence type="ECO:0000259" key="7">
    <source>
        <dbReference type="Pfam" id="PF17390"/>
    </source>
</evidence>
<reference evidence="8" key="1">
    <citation type="submission" date="2020-10" db="EMBL/GenBank/DDBJ databases">
        <authorList>
            <person name="Gilroy R."/>
        </authorList>
    </citation>
    <scope>NUCLEOTIDE SEQUENCE</scope>
    <source>
        <strain evidence="8">CHK181-108</strain>
    </source>
</reference>
<dbReference type="PIRSF" id="PIRSF010631">
    <property type="entry name" value="A-rhamnsds"/>
    <property type="match status" value="1"/>
</dbReference>
<dbReference type="GO" id="GO:0030596">
    <property type="term" value="F:alpha-L-rhamnosidase activity"/>
    <property type="evidence" value="ECO:0007669"/>
    <property type="project" value="UniProtKB-EC"/>
</dbReference>
<evidence type="ECO:0000313" key="8">
    <source>
        <dbReference type="EMBL" id="HIT85731.1"/>
    </source>
</evidence>
<dbReference type="InterPro" id="IPR013737">
    <property type="entry name" value="Bac_rhamnosid_N"/>
</dbReference>